<sequence length="192" mass="19561">MPGRHRFAGEDRTIRPLLAAVVPVVAVVGMTVAAFMGGVSPATSTARIEVPRFGIGPDGAPTSAPGVTTAALPSALPEATPMIMNVSASGSSAVQRIKDERAEAARRAEQQRQARAAAAEAARQREVADAAQRARAAQEARDRASVAPPATPVPTTAPAPAPKPSPSRTPAPSTTPSTPRGLLDSLLGGRNN</sequence>
<gene>
    <name evidence="2" type="ORF">EV378_7046</name>
</gene>
<evidence type="ECO:0000256" key="1">
    <source>
        <dbReference type="SAM" id="MobiDB-lite"/>
    </source>
</evidence>
<feature type="compositionally biased region" description="Low complexity" evidence="1">
    <location>
        <begin position="170"/>
        <end position="179"/>
    </location>
</feature>
<evidence type="ECO:0000313" key="2">
    <source>
        <dbReference type="EMBL" id="TCK23035.1"/>
    </source>
</evidence>
<feature type="region of interest" description="Disordered" evidence="1">
    <location>
        <begin position="88"/>
        <end position="192"/>
    </location>
</feature>
<organism evidence="2 3">
    <name type="scientific">Pseudonocardia endophytica</name>
    <dbReference type="NCBI Taxonomy" id="401976"/>
    <lineage>
        <taxon>Bacteria</taxon>
        <taxon>Bacillati</taxon>
        <taxon>Actinomycetota</taxon>
        <taxon>Actinomycetes</taxon>
        <taxon>Pseudonocardiales</taxon>
        <taxon>Pseudonocardiaceae</taxon>
        <taxon>Pseudonocardia</taxon>
    </lineage>
</organism>
<dbReference type="AlphaFoldDB" id="A0A4R1HQM8"/>
<proteinExistence type="predicted"/>
<keyword evidence="3" id="KW-1185">Reference proteome</keyword>
<evidence type="ECO:0000313" key="3">
    <source>
        <dbReference type="Proteomes" id="UP000295560"/>
    </source>
</evidence>
<feature type="compositionally biased region" description="Pro residues" evidence="1">
    <location>
        <begin position="149"/>
        <end position="169"/>
    </location>
</feature>
<dbReference type="EMBL" id="SMFZ01000002">
    <property type="protein sequence ID" value="TCK23035.1"/>
    <property type="molecule type" value="Genomic_DNA"/>
</dbReference>
<dbReference type="Proteomes" id="UP000295560">
    <property type="component" value="Unassembled WGS sequence"/>
</dbReference>
<protein>
    <submittedName>
        <fullName evidence="2">Uncharacterized protein</fullName>
    </submittedName>
</protein>
<reference evidence="2 3" key="1">
    <citation type="submission" date="2019-03" db="EMBL/GenBank/DDBJ databases">
        <title>Sequencing the genomes of 1000 actinobacteria strains.</title>
        <authorList>
            <person name="Klenk H.-P."/>
        </authorList>
    </citation>
    <scope>NUCLEOTIDE SEQUENCE [LARGE SCALE GENOMIC DNA]</scope>
    <source>
        <strain evidence="2 3">DSM 44969</strain>
    </source>
</reference>
<comment type="caution">
    <text evidence="2">The sequence shown here is derived from an EMBL/GenBank/DDBJ whole genome shotgun (WGS) entry which is preliminary data.</text>
</comment>
<feature type="compositionally biased region" description="Basic and acidic residues" evidence="1">
    <location>
        <begin position="96"/>
        <end position="112"/>
    </location>
</feature>
<accession>A0A4R1HQM8</accession>
<dbReference type="RefSeq" id="WP_132432306.1">
    <property type="nucleotide sequence ID" value="NZ_SMFZ01000002.1"/>
</dbReference>
<name>A0A4R1HQM8_PSEEN</name>